<dbReference type="AlphaFoldDB" id="A0A521CS27"/>
<evidence type="ECO:0000313" key="2">
    <source>
        <dbReference type="Proteomes" id="UP000315636"/>
    </source>
</evidence>
<keyword evidence="2" id="KW-1185">Reference proteome</keyword>
<evidence type="ECO:0000313" key="1">
    <source>
        <dbReference type="EMBL" id="SMO62277.1"/>
    </source>
</evidence>
<organism evidence="1 2">
    <name type="scientific">Melghirimyces algeriensis</name>
    <dbReference type="NCBI Taxonomy" id="910412"/>
    <lineage>
        <taxon>Bacteria</taxon>
        <taxon>Bacillati</taxon>
        <taxon>Bacillota</taxon>
        <taxon>Bacilli</taxon>
        <taxon>Bacillales</taxon>
        <taxon>Thermoactinomycetaceae</taxon>
        <taxon>Melghirimyces</taxon>
    </lineage>
</organism>
<accession>A0A521CS27</accession>
<name>A0A521CS27_9BACL</name>
<sequence>MRIFPHGNIINFEASIREMTAPELERLMQNFISRNTPVMTGLLDMSDQAVYVYGNTETITLDEESDRVEMIACSEEGENRIVRPFSSLEISHETHFDIEDPDQGVIRFPVFYVSFSKGEKDTGEEETVFFAPKEIVSYPLDCVVEFWNQIGELGRDVQFHPGGCSISSDFRKSLKGK</sequence>
<gene>
    <name evidence="1" type="ORF">SAMN06264849_104152</name>
</gene>
<reference evidence="1 2" key="1">
    <citation type="submission" date="2017-05" db="EMBL/GenBank/DDBJ databases">
        <authorList>
            <person name="Varghese N."/>
            <person name="Submissions S."/>
        </authorList>
    </citation>
    <scope>NUCLEOTIDE SEQUENCE [LARGE SCALE GENOMIC DNA]</scope>
    <source>
        <strain evidence="1 2">DSM 45474</strain>
    </source>
</reference>
<dbReference type="EMBL" id="FXTI01000004">
    <property type="protein sequence ID" value="SMO62277.1"/>
    <property type="molecule type" value="Genomic_DNA"/>
</dbReference>
<protein>
    <submittedName>
        <fullName evidence="1">Uncharacterized protein</fullName>
    </submittedName>
</protein>
<dbReference type="RefSeq" id="WP_221930166.1">
    <property type="nucleotide sequence ID" value="NZ_FXTI01000004.1"/>
</dbReference>
<proteinExistence type="predicted"/>
<dbReference type="Proteomes" id="UP000315636">
    <property type="component" value="Unassembled WGS sequence"/>
</dbReference>